<dbReference type="InterPro" id="IPR011047">
    <property type="entry name" value="Quinoprotein_ADH-like_sf"/>
</dbReference>
<dbReference type="RefSeq" id="WP_119556004.1">
    <property type="nucleotide sequence ID" value="NZ_QXMN01000027.1"/>
</dbReference>
<evidence type="ECO:0000256" key="3">
    <source>
        <dbReference type="ARBA" id="ARBA00023002"/>
    </source>
</evidence>
<feature type="transmembrane region" description="Helical" evidence="5">
    <location>
        <begin position="79"/>
        <end position="100"/>
    </location>
</feature>
<evidence type="ECO:0000256" key="5">
    <source>
        <dbReference type="SAM" id="Phobius"/>
    </source>
</evidence>
<name>A0A9X8GU00_9BURK</name>
<feature type="domain" description="Pyrrolo-quinoline quinone repeat" evidence="6">
    <location>
        <begin position="157"/>
        <end position="754"/>
    </location>
</feature>
<dbReference type="GO" id="GO:0008876">
    <property type="term" value="F:quinoprotein glucose dehydrogenase activity"/>
    <property type="evidence" value="ECO:0007669"/>
    <property type="project" value="TreeGrafter"/>
</dbReference>
<comment type="caution">
    <text evidence="7">The sequence shown here is derived from an EMBL/GenBank/DDBJ whole genome shotgun (WGS) entry which is preliminary data.</text>
</comment>
<dbReference type="EC" id="1.1.-.-" evidence="7"/>
<evidence type="ECO:0000313" key="7">
    <source>
        <dbReference type="EMBL" id="RIX77023.1"/>
    </source>
</evidence>
<dbReference type="OrthoDB" id="9794322at2"/>
<dbReference type="Proteomes" id="UP000265619">
    <property type="component" value="Unassembled WGS sequence"/>
</dbReference>
<dbReference type="PANTHER" id="PTHR32303">
    <property type="entry name" value="QUINOPROTEIN ALCOHOL DEHYDROGENASE (CYTOCHROME C)"/>
    <property type="match status" value="1"/>
</dbReference>
<keyword evidence="5" id="KW-1133">Transmembrane helix</keyword>
<feature type="transmembrane region" description="Helical" evidence="5">
    <location>
        <begin position="112"/>
        <end position="132"/>
    </location>
</feature>
<keyword evidence="5" id="KW-0472">Membrane</keyword>
<dbReference type="Gene3D" id="2.140.10.10">
    <property type="entry name" value="Quinoprotein alcohol dehydrogenase-like superfamily"/>
    <property type="match status" value="2"/>
</dbReference>
<gene>
    <name evidence="7" type="ORF">D3H34_20035</name>
</gene>
<dbReference type="Pfam" id="PF01011">
    <property type="entry name" value="PQQ"/>
    <property type="match status" value="1"/>
</dbReference>
<evidence type="ECO:0000313" key="8">
    <source>
        <dbReference type="Proteomes" id="UP000265619"/>
    </source>
</evidence>
<protein>
    <submittedName>
        <fullName evidence="7">Membrane-bound PQQ-dependent dehydrogenase, glucose/quinate/shikimate family</fullName>
        <ecNumber evidence="7">1.1.-.-</ecNumber>
    </submittedName>
</protein>
<organism evidence="7 8">
    <name type="scientific">Acidovorax cavernicola</name>
    <dbReference type="NCBI Taxonomy" id="1675792"/>
    <lineage>
        <taxon>Bacteria</taxon>
        <taxon>Pseudomonadati</taxon>
        <taxon>Pseudomonadota</taxon>
        <taxon>Betaproteobacteria</taxon>
        <taxon>Burkholderiales</taxon>
        <taxon>Comamonadaceae</taxon>
        <taxon>Acidovorax</taxon>
    </lineage>
</organism>
<feature type="region of interest" description="Disordered" evidence="4">
    <location>
        <begin position="493"/>
        <end position="522"/>
    </location>
</feature>
<evidence type="ECO:0000256" key="2">
    <source>
        <dbReference type="ARBA" id="ARBA00008156"/>
    </source>
</evidence>
<reference evidence="7 8" key="1">
    <citation type="submission" date="2018-09" db="EMBL/GenBank/DDBJ databases">
        <title>Acidovorax cavernicola nov. sp. isolated from Gruta de las Maravillas (Aracena, Spain).</title>
        <authorList>
            <person name="Jurado V."/>
            <person name="Gutierrez-Patricio S."/>
            <person name="Gonzalez-Pimentel J.L."/>
            <person name="Miller A.Z."/>
            <person name="Laiz L."/>
            <person name="Saiz-Jimenez C."/>
        </authorList>
    </citation>
    <scope>NUCLEOTIDE SEQUENCE [LARGE SCALE GENOMIC DNA]</scope>
    <source>
        <strain evidence="7 8">1011MAR4D40.2</strain>
    </source>
</reference>
<comment type="similarity">
    <text evidence="2">Belongs to the bacterial PQQ dehydrogenase family.</text>
</comment>
<keyword evidence="3 7" id="KW-0560">Oxidoreductase</keyword>
<dbReference type="InterPro" id="IPR017511">
    <property type="entry name" value="PQQ_mDH"/>
</dbReference>
<dbReference type="PANTHER" id="PTHR32303:SF4">
    <property type="entry name" value="QUINOPROTEIN GLUCOSE DEHYDROGENASE"/>
    <property type="match status" value="1"/>
</dbReference>
<dbReference type="CDD" id="cd10280">
    <property type="entry name" value="PQQ_mGDH"/>
    <property type="match status" value="1"/>
</dbReference>
<sequence>MVIVSRLFSVLVILMGLGLAIGGAQLVWLQGSPYYLLAGAVLVVAALQIWRGRRSGALLLAVLAVLTVPWALWESGADFWALFPRVMAPFALAAIGLWLAPSASDVTRPAPWRVGGVVFALLFVMGFGLAFMPHGVVRPDASMAYQLPTGDNQPVDWSAYGRTTEGRRDAPFNQINRETVGKLQLAWSYRTGDLKPGVDQNTPLQLGDTVYSCTRNDKIIALDADTGKERWTFDPQAESPFWQRCRGLGHYRAEAVAPAAASTTSEGQCRDRIIQTTIDARLIALDARTGKPCEDFGDKGTVALSQNMGLVRPGFYFQTSAPLVARDLIVVGGWVVDNQMRGEPSGVIRAFSARTGELVWAWDLGNPDTTRLPPEGQTYTLGTPNMWTTASYDDKLGLIYAPLGNATPDYYGVGRPAHSDAYNATLVALDVTTGRPRWKFQTVHHDIWDYDLPSQPALIDLPDGQGGSTPAVLQTTKRGQIFLLNRATGEPLAEVTEKPVTQEGAVPEEKLSPTQPYSTGMPSIGAERLSEQRMWGMTMFDQLLCRIEFRKLRYDGDFTPPGLVRSIQHPGNVGGLNWGSVSVDTANQRVFLNDIRVPSVFQLVPRDDYAAFSKKYPPVSDGHGPSAQLGTPYGIYTNIWFSALGVPCVQPPFGTLTAIDLKTRKVAWQVPAGTAQQLGPMGVKLNMPMPIGMPTYAGTLSTAGGLVFFAGFQDFYLRAYDAQTGAEVWKHEMPVGSSATPMTYVSPKTGKQYIVISAGGAAYSPERGDYVLAFALP</sequence>
<feature type="transmembrane region" description="Helical" evidence="5">
    <location>
        <begin position="34"/>
        <end position="50"/>
    </location>
</feature>
<keyword evidence="5" id="KW-0812">Transmembrane</keyword>
<dbReference type="InterPro" id="IPR002372">
    <property type="entry name" value="PQQ_rpt_dom"/>
</dbReference>
<dbReference type="AlphaFoldDB" id="A0A9X8GU00"/>
<dbReference type="GO" id="GO:0016020">
    <property type="term" value="C:membrane"/>
    <property type="evidence" value="ECO:0007669"/>
    <property type="project" value="InterPro"/>
</dbReference>
<dbReference type="SUPFAM" id="SSF50998">
    <property type="entry name" value="Quinoprotein alcohol dehydrogenase-like"/>
    <property type="match status" value="1"/>
</dbReference>
<feature type="compositionally biased region" description="Polar residues" evidence="4">
    <location>
        <begin position="512"/>
        <end position="521"/>
    </location>
</feature>
<dbReference type="SMART" id="SM00564">
    <property type="entry name" value="PQQ"/>
    <property type="match status" value="5"/>
</dbReference>
<dbReference type="NCBIfam" id="TIGR03074">
    <property type="entry name" value="PQQ_membr_DH"/>
    <property type="match status" value="1"/>
</dbReference>
<dbReference type="InterPro" id="IPR018391">
    <property type="entry name" value="PQQ_b-propeller_rpt"/>
</dbReference>
<evidence type="ECO:0000256" key="4">
    <source>
        <dbReference type="SAM" id="MobiDB-lite"/>
    </source>
</evidence>
<dbReference type="EMBL" id="QXMN01000027">
    <property type="protein sequence ID" value="RIX77023.1"/>
    <property type="molecule type" value="Genomic_DNA"/>
</dbReference>
<dbReference type="GO" id="GO:0048038">
    <property type="term" value="F:quinone binding"/>
    <property type="evidence" value="ECO:0007669"/>
    <property type="project" value="InterPro"/>
</dbReference>
<comment type="cofactor">
    <cofactor evidence="1">
        <name>pyrroloquinoline quinone</name>
        <dbReference type="ChEBI" id="CHEBI:58442"/>
    </cofactor>
</comment>
<feature type="transmembrane region" description="Helical" evidence="5">
    <location>
        <begin position="57"/>
        <end position="73"/>
    </location>
</feature>
<feature type="transmembrane region" description="Helical" evidence="5">
    <location>
        <begin position="7"/>
        <end position="28"/>
    </location>
</feature>
<evidence type="ECO:0000256" key="1">
    <source>
        <dbReference type="ARBA" id="ARBA00001931"/>
    </source>
</evidence>
<keyword evidence="8" id="KW-1185">Reference proteome</keyword>
<proteinExistence type="inferred from homology"/>
<accession>A0A9X8GU00</accession>
<evidence type="ECO:0000259" key="6">
    <source>
        <dbReference type="Pfam" id="PF01011"/>
    </source>
</evidence>